<dbReference type="InterPro" id="IPR018946">
    <property type="entry name" value="PhoD-like_MPP"/>
</dbReference>
<feature type="domain" description="DUF7800" evidence="3">
    <location>
        <begin position="150"/>
        <end position="237"/>
    </location>
</feature>
<dbReference type="InterPro" id="IPR056702">
    <property type="entry name" value="DUF7800"/>
</dbReference>
<protein>
    <submittedName>
        <fullName evidence="4">Alkaline phosphatase D</fullName>
        <ecNumber evidence="4">3.1.3.1</ecNumber>
    </submittedName>
</protein>
<dbReference type="Pfam" id="PF25077">
    <property type="entry name" value="DUF7800"/>
    <property type="match status" value="1"/>
</dbReference>
<organism evidence="4 5">
    <name type="scientific">Fuerstiella marisgermanici</name>
    <dbReference type="NCBI Taxonomy" id="1891926"/>
    <lineage>
        <taxon>Bacteria</taxon>
        <taxon>Pseudomonadati</taxon>
        <taxon>Planctomycetota</taxon>
        <taxon>Planctomycetia</taxon>
        <taxon>Planctomycetales</taxon>
        <taxon>Planctomycetaceae</taxon>
        <taxon>Fuerstiella</taxon>
    </lineage>
</organism>
<dbReference type="CDD" id="cd07389">
    <property type="entry name" value="MPP_PhoD"/>
    <property type="match status" value="1"/>
</dbReference>
<accession>A0A1P8WSE8</accession>
<dbReference type="Gene3D" id="1.25.40.10">
    <property type="entry name" value="Tetratricopeptide repeat domain"/>
    <property type="match status" value="1"/>
</dbReference>
<keyword evidence="5" id="KW-1185">Reference proteome</keyword>
<dbReference type="SUPFAM" id="SSF81901">
    <property type="entry name" value="HCP-like"/>
    <property type="match status" value="1"/>
</dbReference>
<dbReference type="EC" id="3.1.3.1" evidence="4"/>
<evidence type="ECO:0000256" key="1">
    <source>
        <dbReference type="SAM" id="SignalP"/>
    </source>
</evidence>
<feature type="domain" description="PhoD-like phosphatase metallophosphatase" evidence="2">
    <location>
        <begin position="285"/>
        <end position="512"/>
    </location>
</feature>
<feature type="chain" id="PRO_5012614084" evidence="1">
    <location>
        <begin position="24"/>
        <end position="565"/>
    </location>
</feature>
<dbReference type="Gene3D" id="3.60.21.70">
    <property type="entry name" value="PhoD-like phosphatase"/>
    <property type="match status" value="1"/>
</dbReference>
<keyword evidence="4" id="KW-0378">Hydrolase</keyword>
<gene>
    <name evidence="4" type="primary">phoD_3</name>
    <name evidence="4" type="ORF">Fuma_06660</name>
</gene>
<dbReference type="Gene3D" id="2.60.40.380">
    <property type="entry name" value="Purple acid phosphatase-like, N-terminal"/>
    <property type="match status" value="1"/>
</dbReference>
<dbReference type="PANTHER" id="PTHR33987:SF1">
    <property type="entry name" value="CALCINEURIN-LIKE METALLO-PHOSPHOESTERASE SUPERFAMILY PROTEIN"/>
    <property type="match status" value="1"/>
</dbReference>
<evidence type="ECO:0000259" key="3">
    <source>
        <dbReference type="Pfam" id="PF25077"/>
    </source>
</evidence>
<dbReference type="STRING" id="1891926.Fuma_06660"/>
<dbReference type="PANTHER" id="PTHR33987">
    <property type="entry name" value="CALCINEURIN-LIKE METALLO-PHOSPHOESTERASE SUPERFAMILY PROTEIN"/>
    <property type="match status" value="1"/>
</dbReference>
<dbReference type="RefSeq" id="WP_077027940.1">
    <property type="nucleotide sequence ID" value="NZ_CP017641.1"/>
</dbReference>
<sequence precursor="true">MKLCLVCPAVFAILLLSHAGIHAQEIPDYDLGGASKPKPDMSFRKEDQYKRVHQSALRFILRGELDKTEAFLDQYLAAHPGDAETLYMLGILHGQRDNIAKAEDFMKRALAAGLPEGRLIAGPREVMKTLRDTDLFERLIEKHRGRSFRRIVHGPMVGNVTDTSASFWVRTADPSEVVVHVREILPVDQGGLAPDGPRSSTAVATADEDFTAVAEVTGLKPNTEYNYAISIDGEPAAFAMKRHRFRTFAPQGEASKFKIAFGGGAGYVPENERMWDTIGSFDPRAILLLGDNVYIDDPESVVMQQYTYQRRQSRPEWRKLTARTPVFTIWDDHDFSTNDSWGGADIDVPFWKKDWVFPIFRQNWANPGYGGGDAQPGCWYSFQIGDVDFIMLDCRYYRTAPKGKDRSMLGAVQKKWLKEQLADAKGTFKFLCSSVPWDFRTKGDSKDTWNGYKQEHEEILTFIEDQKIEGVLLMSADRHRSDCWKIERENGYGLYEFNSSRLTNQHVHPTMEKAGAIFSYNKLQSFGLVTFDTTVDDPQVKYEVVNINGEKPHSITVKRSELAFD</sequence>
<feature type="signal peptide" evidence="1">
    <location>
        <begin position="1"/>
        <end position="23"/>
    </location>
</feature>
<dbReference type="SUPFAM" id="SSF56300">
    <property type="entry name" value="Metallo-dependent phosphatases"/>
    <property type="match status" value="1"/>
</dbReference>
<dbReference type="Pfam" id="PF09423">
    <property type="entry name" value="PhoD"/>
    <property type="match status" value="1"/>
</dbReference>
<dbReference type="GO" id="GO:0004035">
    <property type="term" value="F:alkaline phosphatase activity"/>
    <property type="evidence" value="ECO:0007669"/>
    <property type="project" value="UniProtKB-EC"/>
</dbReference>
<name>A0A1P8WSE8_9PLAN</name>
<evidence type="ECO:0000259" key="2">
    <source>
        <dbReference type="Pfam" id="PF09423"/>
    </source>
</evidence>
<dbReference type="AlphaFoldDB" id="A0A1P8WSE8"/>
<dbReference type="InterPro" id="IPR029052">
    <property type="entry name" value="Metallo-depent_PP-like"/>
</dbReference>
<dbReference type="InterPro" id="IPR011990">
    <property type="entry name" value="TPR-like_helical_dom_sf"/>
</dbReference>
<reference evidence="4 5" key="1">
    <citation type="journal article" date="2016" name="Front. Microbiol.">
        <title>Fuerstia marisgermanicae gen. nov., sp. nov., an Unusual Member of the Phylum Planctomycetes from the German Wadden Sea.</title>
        <authorList>
            <person name="Kohn T."/>
            <person name="Heuer A."/>
            <person name="Jogler M."/>
            <person name="Vollmers J."/>
            <person name="Boedeker C."/>
            <person name="Bunk B."/>
            <person name="Rast P."/>
            <person name="Borchert D."/>
            <person name="Glockner I."/>
            <person name="Freese H.M."/>
            <person name="Klenk H.P."/>
            <person name="Overmann J."/>
            <person name="Kaster A.K."/>
            <person name="Rohde M."/>
            <person name="Wiegand S."/>
            <person name="Jogler C."/>
        </authorList>
    </citation>
    <scope>NUCLEOTIDE SEQUENCE [LARGE SCALE GENOMIC DNA]</scope>
    <source>
        <strain evidence="4 5">NH11</strain>
    </source>
</reference>
<dbReference type="Proteomes" id="UP000187735">
    <property type="component" value="Chromosome"/>
</dbReference>
<dbReference type="OrthoDB" id="9763616at2"/>
<evidence type="ECO:0000313" key="5">
    <source>
        <dbReference type="Proteomes" id="UP000187735"/>
    </source>
</evidence>
<dbReference type="KEGG" id="fmr:Fuma_06660"/>
<dbReference type="EMBL" id="CP017641">
    <property type="protein sequence ID" value="APZ96984.1"/>
    <property type="molecule type" value="Genomic_DNA"/>
</dbReference>
<proteinExistence type="predicted"/>
<dbReference type="InterPro" id="IPR038607">
    <property type="entry name" value="PhoD-like_sf"/>
</dbReference>
<evidence type="ECO:0000313" key="4">
    <source>
        <dbReference type="EMBL" id="APZ96984.1"/>
    </source>
</evidence>
<keyword evidence="1" id="KW-0732">Signal</keyword>